<accession>A0A7W6QE53</accession>
<feature type="region of interest" description="Disordered" evidence="1">
    <location>
        <begin position="81"/>
        <end position="141"/>
    </location>
</feature>
<reference evidence="3 4" key="1">
    <citation type="submission" date="2020-08" db="EMBL/GenBank/DDBJ databases">
        <title>Genomic Encyclopedia of Type Strains, Phase IV (KMG-V): Genome sequencing to study the core and pangenomes of soil and plant-associated prokaryotes.</title>
        <authorList>
            <person name="Whitman W."/>
        </authorList>
    </citation>
    <scope>NUCLEOTIDE SEQUENCE [LARGE SCALE GENOMIC DNA]</scope>
    <source>
        <strain evidence="3 4">SEMIA 4074</strain>
    </source>
</reference>
<dbReference type="RefSeq" id="WP_210303393.1">
    <property type="nucleotide sequence ID" value="NZ_JACIFV010000041.1"/>
</dbReference>
<feature type="compositionally biased region" description="Basic and acidic residues" evidence="1">
    <location>
        <begin position="92"/>
        <end position="101"/>
    </location>
</feature>
<keyword evidence="2" id="KW-0472">Membrane</keyword>
<evidence type="ECO:0000256" key="2">
    <source>
        <dbReference type="SAM" id="Phobius"/>
    </source>
</evidence>
<feature type="transmembrane region" description="Helical" evidence="2">
    <location>
        <begin position="51"/>
        <end position="70"/>
    </location>
</feature>
<evidence type="ECO:0000313" key="4">
    <source>
        <dbReference type="Proteomes" id="UP000524492"/>
    </source>
</evidence>
<dbReference type="EMBL" id="JACIFV010000041">
    <property type="protein sequence ID" value="MBB4195893.1"/>
    <property type="molecule type" value="Genomic_DNA"/>
</dbReference>
<comment type="caution">
    <text evidence="3">The sequence shown here is derived from an EMBL/GenBank/DDBJ whole genome shotgun (WGS) entry which is preliminary data.</text>
</comment>
<evidence type="ECO:0000313" key="3">
    <source>
        <dbReference type="EMBL" id="MBB4195893.1"/>
    </source>
</evidence>
<dbReference type="Proteomes" id="UP000524492">
    <property type="component" value="Unassembled WGS sequence"/>
</dbReference>
<evidence type="ECO:0000256" key="1">
    <source>
        <dbReference type="SAM" id="MobiDB-lite"/>
    </source>
</evidence>
<sequence length="141" mass="15454">MLILCSLFSKFSKDRLKSIALFEVSINNVRNIIRAAINAALSISEGYALKYFILYALVCSVVGIILLVVFHQIAPVQMESPGDQAAFEPDDLIVRSTREPGTDQPAMRPPSQWDLRLGNQPEAQPDQSGVRKGGRVGTPAQ</sequence>
<keyword evidence="2" id="KW-0812">Transmembrane</keyword>
<organism evidence="3 4">
    <name type="scientific">Rhizobium aethiopicum</name>
    <dbReference type="NCBI Taxonomy" id="1138170"/>
    <lineage>
        <taxon>Bacteria</taxon>
        <taxon>Pseudomonadati</taxon>
        <taxon>Pseudomonadota</taxon>
        <taxon>Alphaproteobacteria</taxon>
        <taxon>Hyphomicrobiales</taxon>
        <taxon>Rhizobiaceae</taxon>
        <taxon>Rhizobium/Agrobacterium group</taxon>
        <taxon>Rhizobium</taxon>
    </lineage>
</organism>
<name>A0A7W6QE53_9HYPH</name>
<keyword evidence="2" id="KW-1133">Transmembrane helix</keyword>
<keyword evidence="4" id="KW-1185">Reference proteome</keyword>
<dbReference type="AlphaFoldDB" id="A0A7W6QE53"/>
<gene>
    <name evidence="3" type="ORF">GGD53_006094</name>
</gene>
<protein>
    <submittedName>
        <fullName evidence="3">Uncharacterized protein</fullName>
    </submittedName>
</protein>
<proteinExistence type="predicted"/>